<evidence type="ECO:0000256" key="1">
    <source>
        <dbReference type="SAM" id="MobiDB-lite"/>
    </source>
</evidence>
<feature type="compositionally biased region" description="Low complexity" evidence="1">
    <location>
        <begin position="370"/>
        <end position="393"/>
    </location>
</feature>
<proteinExistence type="predicted"/>
<dbReference type="GeneID" id="95985043"/>
<comment type="caution">
    <text evidence="2">The sequence shown here is derived from an EMBL/GenBank/DDBJ whole genome shotgun (WGS) entry which is preliminary data.</text>
</comment>
<protein>
    <submittedName>
        <fullName evidence="2">Uncharacterized protein</fullName>
    </submittedName>
</protein>
<evidence type="ECO:0000313" key="3">
    <source>
        <dbReference type="Proteomes" id="UP001565368"/>
    </source>
</evidence>
<reference evidence="2 3" key="1">
    <citation type="submission" date="2023-08" db="EMBL/GenBank/DDBJ databases">
        <title>Annotated Genome Sequence of Vanrija albida AlHP1.</title>
        <authorList>
            <person name="Herzog R."/>
        </authorList>
    </citation>
    <scope>NUCLEOTIDE SEQUENCE [LARGE SCALE GENOMIC DNA]</scope>
    <source>
        <strain evidence="2 3">AlHP1</strain>
    </source>
</reference>
<gene>
    <name evidence="2" type="ORF">Q8F55_004000</name>
</gene>
<accession>A0ABR3Q5S5</accession>
<feature type="region of interest" description="Disordered" evidence="1">
    <location>
        <begin position="315"/>
        <end position="406"/>
    </location>
</feature>
<feature type="compositionally biased region" description="Low complexity" evidence="1">
    <location>
        <begin position="63"/>
        <end position="74"/>
    </location>
</feature>
<feature type="region of interest" description="Disordered" evidence="1">
    <location>
        <begin position="262"/>
        <end position="300"/>
    </location>
</feature>
<keyword evidence="3" id="KW-1185">Reference proteome</keyword>
<evidence type="ECO:0000313" key="2">
    <source>
        <dbReference type="EMBL" id="KAL1410000.1"/>
    </source>
</evidence>
<organism evidence="2 3">
    <name type="scientific">Vanrija albida</name>
    <dbReference type="NCBI Taxonomy" id="181172"/>
    <lineage>
        <taxon>Eukaryota</taxon>
        <taxon>Fungi</taxon>
        <taxon>Dikarya</taxon>
        <taxon>Basidiomycota</taxon>
        <taxon>Agaricomycotina</taxon>
        <taxon>Tremellomycetes</taxon>
        <taxon>Trichosporonales</taxon>
        <taxon>Trichosporonaceae</taxon>
        <taxon>Vanrija</taxon>
    </lineage>
</organism>
<feature type="region of interest" description="Disordered" evidence="1">
    <location>
        <begin position="481"/>
        <end position="500"/>
    </location>
</feature>
<feature type="region of interest" description="Disordered" evidence="1">
    <location>
        <begin position="435"/>
        <end position="462"/>
    </location>
</feature>
<feature type="region of interest" description="Disordered" evidence="1">
    <location>
        <begin position="55"/>
        <end position="74"/>
    </location>
</feature>
<feature type="region of interest" description="Disordered" evidence="1">
    <location>
        <begin position="180"/>
        <end position="224"/>
    </location>
</feature>
<feature type="compositionally biased region" description="Low complexity" evidence="1">
    <location>
        <begin position="192"/>
        <end position="216"/>
    </location>
</feature>
<feature type="region of interest" description="Disordered" evidence="1">
    <location>
        <begin position="544"/>
        <end position="571"/>
    </location>
</feature>
<dbReference type="Proteomes" id="UP001565368">
    <property type="component" value="Unassembled WGS sequence"/>
</dbReference>
<feature type="compositionally biased region" description="Polar residues" evidence="1">
    <location>
        <begin position="544"/>
        <end position="554"/>
    </location>
</feature>
<dbReference type="RefSeq" id="XP_069209944.1">
    <property type="nucleotide sequence ID" value="XM_069352526.1"/>
</dbReference>
<dbReference type="EMBL" id="JBBXJM010000003">
    <property type="protein sequence ID" value="KAL1410000.1"/>
    <property type="molecule type" value="Genomic_DNA"/>
</dbReference>
<name>A0ABR3Q5S5_9TREE</name>
<sequence>MRFTQRSSSADINDRRNLRVHRLFERATGRPPSRARLNVSDISGPVEVLVPASEPPTLSTAYRGSSSQSSSLSSRISRAFSISDRRTAATLPTAHARSHSHSASVVMTLANDFATLSQPLSPGAASNWSYEDVANARHGYVPSSASTSATATPTSAAFDHSRIRHQHAYSVNHHVHGYGARSHSALPFGSQSARSSGRPSTAPSSASPSPPSKSGSPQPPLAGSSLFRETFSRLSAVANAGHSGDKAASSSALRSRHISLPVSATLSQPGTPQPPSLARRQPFVMQDNSLDTPSRPGFRSKREAICLSPLSVTPVSPLSPSFMRPPETPSSVNSSASSRFRIPRKPVPALTPEDLGTATPPPTPKMCTDTSAGETSSSTSSSGSKPSSPATSTEAVDLPHIDLTKPNLSPNGSFSYEMDQLFDELLEECRTPVASRAPSTATNHPVMPEHRPVTPGRPLAHKTSSILRRTPAVRRSLRNLHKRSQSHPLPQSPKVVAPATPRGEIRHTRENSTPLPSCASPFKPFIPSQRSFEPLRATRSNSTPMLATTSTNIPTPAGRSTHFPAHTGHSRVKDRIQQIERAENSPMSSAPATPVKTLGAILSKNIRVSSDELTLESKRLMEEARARRAIR</sequence>